<reference evidence="2" key="1">
    <citation type="journal article" date="2006" name="PLoS Biol.">
        <title>Macronuclear genome sequence of the ciliate Tetrahymena thermophila, a model eukaryote.</title>
        <authorList>
            <person name="Eisen J.A."/>
            <person name="Coyne R.S."/>
            <person name="Wu M."/>
            <person name="Wu D."/>
            <person name="Thiagarajan M."/>
            <person name="Wortman J.R."/>
            <person name="Badger J.H."/>
            <person name="Ren Q."/>
            <person name="Amedeo P."/>
            <person name="Jones K.M."/>
            <person name="Tallon L.J."/>
            <person name="Delcher A.L."/>
            <person name="Salzberg S.L."/>
            <person name="Silva J.C."/>
            <person name="Haas B.J."/>
            <person name="Majoros W.H."/>
            <person name="Farzad M."/>
            <person name="Carlton J.M."/>
            <person name="Smith R.K. Jr."/>
            <person name="Garg J."/>
            <person name="Pearlman R.E."/>
            <person name="Karrer K.M."/>
            <person name="Sun L."/>
            <person name="Manning G."/>
            <person name="Elde N.C."/>
            <person name="Turkewitz A.P."/>
            <person name="Asai D.J."/>
            <person name="Wilkes D.E."/>
            <person name="Wang Y."/>
            <person name="Cai H."/>
            <person name="Collins K."/>
            <person name="Stewart B.A."/>
            <person name="Lee S.R."/>
            <person name="Wilamowska K."/>
            <person name="Weinberg Z."/>
            <person name="Ruzzo W.L."/>
            <person name="Wloga D."/>
            <person name="Gaertig J."/>
            <person name="Frankel J."/>
            <person name="Tsao C.-C."/>
            <person name="Gorovsky M.A."/>
            <person name="Keeling P.J."/>
            <person name="Waller R.F."/>
            <person name="Patron N.J."/>
            <person name="Cherry J.M."/>
            <person name="Stover N.A."/>
            <person name="Krieger C.J."/>
            <person name="del Toro C."/>
            <person name="Ryder H.F."/>
            <person name="Williamson S.C."/>
            <person name="Barbeau R.A."/>
            <person name="Hamilton E.P."/>
            <person name="Orias E."/>
        </authorList>
    </citation>
    <scope>NUCLEOTIDE SEQUENCE [LARGE SCALE GENOMIC DNA]</scope>
    <source>
        <strain evidence="2">SB210</strain>
    </source>
</reference>
<name>I7MFK6_TETTS</name>
<keyword evidence="1" id="KW-0378">Hydrolase</keyword>
<dbReference type="GO" id="GO:0005509">
    <property type="term" value="F:calcium ion binding"/>
    <property type="evidence" value="ECO:0007669"/>
    <property type="project" value="InterPro"/>
</dbReference>
<dbReference type="GO" id="GO:0008233">
    <property type="term" value="F:peptidase activity"/>
    <property type="evidence" value="ECO:0007669"/>
    <property type="project" value="UniProtKB-KW"/>
</dbReference>
<dbReference type="Gene3D" id="2.130.10.10">
    <property type="entry name" value="YVTN repeat-like/Quinoprotein amine dehydrogenase"/>
    <property type="match status" value="1"/>
</dbReference>
<dbReference type="KEGG" id="tet:TTHERM_00760750"/>
<dbReference type="SUPFAM" id="SSF101898">
    <property type="entry name" value="NHL repeat"/>
    <property type="match status" value="1"/>
</dbReference>
<dbReference type="InterPro" id="IPR015943">
    <property type="entry name" value="WD40/YVTN_repeat-like_dom_sf"/>
</dbReference>
<dbReference type="Proteomes" id="UP000009168">
    <property type="component" value="Unassembled WGS sequence"/>
</dbReference>
<keyword evidence="2" id="KW-1185">Reference proteome</keyword>
<keyword evidence="1" id="KW-0645">Protease</keyword>
<protein>
    <submittedName>
        <fullName evidence="1">Calpain family cysteine protease</fullName>
    </submittedName>
</protein>
<dbReference type="GO" id="GO:0016020">
    <property type="term" value="C:membrane"/>
    <property type="evidence" value="ECO:0007669"/>
    <property type="project" value="InterPro"/>
</dbReference>
<dbReference type="RefSeq" id="XP_001031691.2">
    <property type="nucleotide sequence ID" value="XM_001031691.2"/>
</dbReference>
<dbReference type="GO" id="GO:0006508">
    <property type="term" value="P:proteolysis"/>
    <property type="evidence" value="ECO:0007669"/>
    <property type="project" value="UniProtKB-KW"/>
</dbReference>
<dbReference type="SUPFAM" id="SSF49313">
    <property type="entry name" value="Cadherin-like"/>
    <property type="match status" value="1"/>
</dbReference>
<proteinExistence type="predicted"/>
<sequence length="1674" mass="194313">MKIPIKIHTFIILHYFIFRISVNYIKDPQSAFTDIKVADKANLIFISAGFEGIYVLDSLNNQIIFNQSSQTEYLYTIQATSDGEYVIFSKQNQFSLFKFAGRSQLQLLSQCDFPSTMINIHMSQQENIVYVIGMSGDIIAYDISNKHFVKFIAKYSSQQSTIHSSFITKDDKWIVLANDLLGISVLSIQTENQSSQLNLVLAGQGVMIWKAWGAVVLDDNQYLYGIDIYTGIYVCDFNQILSSDPNQYPIQLNFTYFWPDNTYYVLYLLQLSQDNKYLFAAARSYGIFIIDIQDRLKPKIFQKISIIGSPTFINFSPNGKYLYYSNSFSFYTFEKTIPNLNNNYPNLFNTHQSQLFDDGTQTFYRWRCFQKKINQKQYIFQALDAKGFNILEVNDPYHLSQIYLYNIDENTGIDSLALSSDNRYLYLPIQENNTSFLVLDISDIENPTEAFRLRLPTQNTNEAIFFSKDYKYLVSSFDQGILLLDSSQPPQLFLLDYWQMQSNMTGENAGVMITNDNRYIISTVRRYGIYVLDASNKTYLQYKSTYLSTGAEGIVPSLYNDTLAFLFDGFKGVAILDLRFLPQIQFLSRVNFNGWVNFVQPVLNDQYLLVAIMDTSMIHLINIQDVTKPYEISQYQYQKQSAYALCLSEDIQFVYILDSQGIIILPLTSQVEIHTQMQLITNLANGVQIHQNIPKGTNLLVGQIVQLNFILLYPTDGMLIQKIEYYYQQKIQDLPYWMQYQSQNQKLVMQVDKSSLNTDNLNDPNLNTILLSIAVPLKAQSFQYNQTQLQVTNTQASKIFQYLKKQNLIDSLGYVTDKFDHYEQFYFQIEGLDCSQPLFDAVMLTLQQSTFINPVTFFVEKSLSLNIKDEQSPINSISNNIQLLLQVNSNQGKFVKQDFSGAVVQTNDSQNQITFQGQLININNILSQKIIFANYSSFDQISINITVIDGVNYELNEQILLSDCIFIKQKLQIENNPQMSLQSQFNKVYQSGIINIEQEFSVSFSSNSFISKDIQIASYIALILKGDDYQPFNPEDWIQFEASVNNIYFHGNPPSSTFQNKYYIKVIATDGYTSTYDIFYINTSGVSFQFVANLMLKILPPIFAILGLFKNRSIFLNIRFQKKVFFGREKCTIEEVKIRKIPILGDNMIKCRLLFTNFLTKSRDSVIENIKTKKEQEQASLKSSQDKKSKNFLRQKSSTLTNQLKKTLEKTVINPRSTSFEKKYLAEDGNIKYSKIFKDIVKQNVQFKLQRIKYESSNFISDFKNKNSIIYKGISALISRYLLRLDVKSRKFYKYLKYYAQNKLKYSQNDWYRAFVIIQSNDDINDNESITPFPSCSLDLQQIMTVLLQLKIIKNIQQTFESIRDQGLNPHLIREVLFADALGLVEYTPSIFQPCVGESIHLHQYQIQSIEAFQKIQSNICMGLRKLLNIQYVRFGVHKNMQLPKWIEVENKNDVIIIKYRPYSQDIGTLLIKIFDTDSYVIKQYFLEVVDKKNTQIELLDQDSIISIQTIKCLETPIKNNEKFQFGSRSFRRSSQQDSQVLNQLKSNSFSSRILFKQSEVQEKTQRNNLSNLLEVDSQVLNYNNTNMLSPIFSPVKSTFFQFPNKQNDFQKYLNTQCEVLQQKNLQEQQQQQQQVQTTNVETDNVLHNQVIQEESLDQSFNKKPHKVNMEEFK</sequence>
<dbReference type="SUPFAM" id="SSF82171">
    <property type="entry name" value="DPP6 N-terminal domain-like"/>
    <property type="match status" value="2"/>
</dbReference>
<evidence type="ECO:0000313" key="2">
    <source>
        <dbReference type="Proteomes" id="UP000009168"/>
    </source>
</evidence>
<dbReference type="GeneID" id="7839888"/>
<dbReference type="EMBL" id="GG662440">
    <property type="protein sequence ID" value="EAR84028.2"/>
    <property type="molecule type" value="Genomic_DNA"/>
</dbReference>
<dbReference type="InterPro" id="IPR015919">
    <property type="entry name" value="Cadherin-like_sf"/>
</dbReference>
<evidence type="ECO:0000313" key="1">
    <source>
        <dbReference type="EMBL" id="EAR84028.2"/>
    </source>
</evidence>
<organism evidence="1 2">
    <name type="scientific">Tetrahymena thermophila (strain SB210)</name>
    <dbReference type="NCBI Taxonomy" id="312017"/>
    <lineage>
        <taxon>Eukaryota</taxon>
        <taxon>Sar</taxon>
        <taxon>Alveolata</taxon>
        <taxon>Ciliophora</taxon>
        <taxon>Intramacronucleata</taxon>
        <taxon>Oligohymenophorea</taxon>
        <taxon>Hymenostomatida</taxon>
        <taxon>Tetrahymenina</taxon>
        <taxon>Tetrahymenidae</taxon>
        <taxon>Tetrahymena</taxon>
    </lineage>
</organism>
<accession>I7MFK6</accession>
<dbReference type="InParanoid" id="I7MFK6"/>
<gene>
    <name evidence="1" type="ORF">TTHERM_00760750</name>
</gene>